<organism evidence="1 2">
    <name type="scientific">Ceratopteris richardii</name>
    <name type="common">Triangle waterfern</name>
    <dbReference type="NCBI Taxonomy" id="49495"/>
    <lineage>
        <taxon>Eukaryota</taxon>
        <taxon>Viridiplantae</taxon>
        <taxon>Streptophyta</taxon>
        <taxon>Embryophyta</taxon>
        <taxon>Tracheophyta</taxon>
        <taxon>Polypodiopsida</taxon>
        <taxon>Polypodiidae</taxon>
        <taxon>Polypodiales</taxon>
        <taxon>Pteridineae</taxon>
        <taxon>Pteridaceae</taxon>
        <taxon>Parkerioideae</taxon>
        <taxon>Ceratopteris</taxon>
    </lineage>
</organism>
<dbReference type="OrthoDB" id="1304062at2759"/>
<sequence length="105" mass="12120">MSMTVALKEGIWLKQFLEESKLYKPQPLLLHCDNLSAILLARNLKHSEKTKHIAMKLQFIRELVRDGSIVLTHVRTDQQWADFLTKPLSKSKHLECCNANGLRPL</sequence>
<reference evidence="1" key="1">
    <citation type="submission" date="2021-08" db="EMBL/GenBank/DDBJ databases">
        <title>WGS assembly of Ceratopteris richardii.</title>
        <authorList>
            <person name="Marchant D.B."/>
            <person name="Chen G."/>
            <person name="Jenkins J."/>
            <person name="Shu S."/>
            <person name="Leebens-Mack J."/>
            <person name="Grimwood J."/>
            <person name="Schmutz J."/>
            <person name="Soltis P."/>
            <person name="Soltis D."/>
            <person name="Chen Z.-H."/>
        </authorList>
    </citation>
    <scope>NUCLEOTIDE SEQUENCE</scope>
    <source>
        <strain evidence="1">Whitten #5841</strain>
        <tissue evidence="1">Leaf</tissue>
    </source>
</reference>
<dbReference type="AlphaFoldDB" id="A0A8T2T6K4"/>
<protein>
    <recommendedName>
        <fullName evidence="3">Copia protein</fullName>
    </recommendedName>
</protein>
<comment type="caution">
    <text evidence="1">The sequence shown here is derived from an EMBL/GenBank/DDBJ whole genome shotgun (WGS) entry which is preliminary data.</text>
</comment>
<proteinExistence type="predicted"/>
<dbReference type="Proteomes" id="UP000825935">
    <property type="component" value="Chromosome 15"/>
</dbReference>
<accession>A0A8T2T6K4</accession>
<dbReference type="CDD" id="cd09272">
    <property type="entry name" value="RNase_HI_RT_Ty1"/>
    <property type="match status" value="1"/>
</dbReference>
<gene>
    <name evidence="1" type="ORF">KP509_15G025400</name>
</gene>
<evidence type="ECO:0000313" key="2">
    <source>
        <dbReference type="Proteomes" id="UP000825935"/>
    </source>
</evidence>
<evidence type="ECO:0000313" key="1">
    <source>
        <dbReference type="EMBL" id="KAH7404428.1"/>
    </source>
</evidence>
<dbReference type="EMBL" id="CM035420">
    <property type="protein sequence ID" value="KAH7404428.1"/>
    <property type="molecule type" value="Genomic_DNA"/>
</dbReference>
<name>A0A8T2T6K4_CERRI</name>
<evidence type="ECO:0008006" key="3">
    <source>
        <dbReference type="Google" id="ProtNLM"/>
    </source>
</evidence>
<keyword evidence="2" id="KW-1185">Reference proteome</keyword>